<reference evidence="3 4" key="1">
    <citation type="submission" date="2015-12" db="EMBL/GenBank/DDBJ databases">
        <title>The genome of Folsomia candida.</title>
        <authorList>
            <person name="Faddeeva A."/>
            <person name="Derks M.F."/>
            <person name="Anvar Y."/>
            <person name="Smit S."/>
            <person name="Van Straalen N."/>
            <person name="Roelofs D."/>
        </authorList>
    </citation>
    <scope>NUCLEOTIDE SEQUENCE [LARGE SCALE GENOMIC DNA]</scope>
    <source>
        <strain evidence="3 4">VU population</strain>
        <tissue evidence="3">Whole body</tissue>
    </source>
</reference>
<name>A0A226D705_FOLCA</name>
<comment type="similarity">
    <text evidence="1">Belongs to the peptidase C1 family.</text>
</comment>
<feature type="non-terminal residue" evidence="3">
    <location>
        <position position="1"/>
    </location>
</feature>
<accession>A0A226D705</accession>
<dbReference type="SMART" id="SM00645">
    <property type="entry name" value="Pept_C1"/>
    <property type="match status" value="1"/>
</dbReference>
<dbReference type="InterPro" id="IPR013201">
    <property type="entry name" value="Prot_inhib_I29"/>
</dbReference>
<dbReference type="SUPFAM" id="SSF54001">
    <property type="entry name" value="Cysteine proteinases"/>
    <property type="match status" value="1"/>
</dbReference>
<protein>
    <submittedName>
        <fullName evidence="3">Cathepsin L</fullName>
    </submittedName>
</protein>
<organism evidence="3 4">
    <name type="scientific">Folsomia candida</name>
    <name type="common">Springtail</name>
    <dbReference type="NCBI Taxonomy" id="158441"/>
    <lineage>
        <taxon>Eukaryota</taxon>
        <taxon>Metazoa</taxon>
        <taxon>Ecdysozoa</taxon>
        <taxon>Arthropoda</taxon>
        <taxon>Hexapoda</taxon>
        <taxon>Collembola</taxon>
        <taxon>Entomobryomorpha</taxon>
        <taxon>Isotomoidea</taxon>
        <taxon>Isotomidae</taxon>
        <taxon>Proisotominae</taxon>
        <taxon>Folsomia</taxon>
    </lineage>
</organism>
<dbReference type="PANTHER" id="PTHR12411">
    <property type="entry name" value="CYSTEINE PROTEASE FAMILY C1-RELATED"/>
    <property type="match status" value="1"/>
</dbReference>
<dbReference type="STRING" id="158441.A0A226D705"/>
<dbReference type="GO" id="GO:0006508">
    <property type="term" value="P:proteolysis"/>
    <property type="evidence" value="ECO:0007669"/>
    <property type="project" value="InterPro"/>
</dbReference>
<comment type="caution">
    <text evidence="3">The sequence shown here is derived from an EMBL/GenBank/DDBJ whole genome shotgun (WGS) entry which is preliminary data.</text>
</comment>
<evidence type="ECO:0000256" key="1">
    <source>
        <dbReference type="ARBA" id="ARBA00008455"/>
    </source>
</evidence>
<dbReference type="AlphaFoldDB" id="A0A226D705"/>
<dbReference type="OrthoDB" id="190265at2759"/>
<dbReference type="Proteomes" id="UP000198287">
    <property type="component" value="Unassembled WGS sequence"/>
</dbReference>
<dbReference type="Gene3D" id="3.90.70.10">
    <property type="entry name" value="Cysteine proteinases"/>
    <property type="match status" value="2"/>
</dbReference>
<dbReference type="InterPro" id="IPR038765">
    <property type="entry name" value="Papain-like_cys_pep_sf"/>
</dbReference>
<keyword evidence="4" id="KW-1185">Reference proteome</keyword>
<evidence type="ECO:0000313" key="4">
    <source>
        <dbReference type="Proteomes" id="UP000198287"/>
    </source>
</evidence>
<dbReference type="EMBL" id="LNIX01000029">
    <property type="protein sequence ID" value="OXA41335.1"/>
    <property type="molecule type" value="Genomic_DNA"/>
</dbReference>
<gene>
    <name evidence="3" type="ORF">Fcan01_23617</name>
</gene>
<feature type="domain" description="Peptidase C1A papain C-terminal" evidence="2">
    <location>
        <begin position="10"/>
        <end position="196"/>
    </location>
</feature>
<dbReference type="InterPro" id="IPR013128">
    <property type="entry name" value="Peptidase_C1A"/>
</dbReference>
<sequence length="198" mass="22703">EEYKKEYKSAKEEAWARGKFEKNSARVHVHNKRFEHGEVLSIWLLILAINEFADEDPVDFHETHHGLNPELAMNDTILPVTNERNALASLPTSWDWRRYGYVSAVRNQVRHYSICISNKPHTYLSPLASIKKSQNKSVDHAVLLVGYEVSDTGSNYWIIKNSWGTGWGDKGFAYILMGQAGYLDCGISQFFSTFPYLD</sequence>
<evidence type="ECO:0000259" key="2">
    <source>
        <dbReference type="SMART" id="SM00645"/>
    </source>
</evidence>
<dbReference type="Pfam" id="PF08246">
    <property type="entry name" value="Inhibitor_I29"/>
    <property type="match status" value="1"/>
</dbReference>
<dbReference type="GO" id="GO:0008234">
    <property type="term" value="F:cysteine-type peptidase activity"/>
    <property type="evidence" value="ECO:0007669"/>
    <property type="project" value="InterPro"/>
</dbReference>
<proteinExistence type="inferred from homology"/>
<dbReference type="InterPro" id="IPR000668">
    <property type="entry name" value="Peptidase_C1A_C"/>
</dbReference>
<evidence type="ECO:0000313" key="3">
    <source>
        <dbReference type="EMBL" id="OXA41335.1"/>
    </source>
</evidence>
<dbReference type="Pfam" id="PF00112">
    <property type="entry name" value="Peptidase_C1"/>
    <property type="match status" value="1"/>
</dbReference>